<evidence type="ECO:0000313" key="2">
    <source>
        <dbReference type="Proteomes" id="UP000023541"/>
    </source>
</evidence>
<dbReference type="RefSeq" id="WP_034242145.1">
    <property type="nucleotide sequence ID" value="NZ_AQRA01000005.1"/>
</dbReference>
<dbReference type="OrthoDB" id="1160806at2"/>
<evidence type="ECO:0000313" key="1">
    <source>
        <dbReference type="EMBL" id="EZH73444.1"/>
    </source>
</evidence>
<organism evidence="1 2">
    <name type="scientific">Aquimarina atlantica</name>
    <dbReference type="NCBI Taxonomy" id="1317122"/>
    <lineage>
        <taxon>Bacteria</taxon>
        <taxon>Pseudomonadati</taxon>
        <taxon>Bacteroidota</taxon>
        <taxon>Flavobacteriia</taxon>
        <taxon>Flavobacteriales</taxon>
        <taxon>Flavobacteriaceae</taxon>
        <taxon>Aquimarina</taxon>
    </lineage>
</organism>
<dbReference type="STRING" id="1317122.ATO12_16010"/>
<accession>A0A023BU28</accession>
<dbReference type="eggNOG" id="ENOG5033ZR6">
    <property type="taxonomic scope" value="Bacteria"/>
</dbReference>
<dbReference type="Proteomes" id="UP000023541">
    <property type="component" value="Unassembled WGS sequence"/>
</dbReference>
<gene>
    <name evidence="1" type="ORF">ATO12_16010</name>
</gene>
<proteinExistence type="predicted"/>
<dbReference type="AlphaFoldDB" id="A0A023BU28"/>
<keyword evidence="2" id="KW-1185">Reference proteome</keyword>
<protein>
    <submittedName>
        <fullName evidence="1">Uncharacterized protein</fullName>
    </submittedName>
</protein>
<reference evidence="1 2" key="1">
    <citation type="submission" date="2014-04" db="EMBL/GenBank/DDBJ databases">
        <title>Aquimarina sp. 22II-S11-z7 Genome Sequencing.</title>
        <authorList>
            <person name="Lai Q."/>
        </authorList>
    </citation>
    <scope>NUCLEOTIDE SEQUENCE [LARGE SCALE GENOMIC DNA]</scope>
    <source>
        <strain evidence="1 2">22II-S11-z7</strain>
    </source>
</reference>
<name>A0A023BU28_9FLAO</name>
<comment type="caution">
    <text evidence="1">The sequence shown here is derived from an EMBL/GenBank/DDBJ whole genome shotgun (WGS) entry which is preliminary data.</text>
</comment>
<sequence>MASGKQILLSLLSEYSQKKTTKQQLEKVTNRIKSGLLLHGSTAKFMWPTVEQLTWVEQRPDIEQGDDEIKKQGLGLKDSELLLSDLFGLITENEEIPENIKGIYPEITNEAYKAGIHIIWSLLKALEWSKTYEDVENSGKLDVIEKEQFLKNYERKLVEYRNDPEDYS</sequence>
<dbReference type="EMBL" id="AQRA01000005">
    <property type="protein sequence ID" value="EZH73444.1"/>
    <property type="molecule type" value="Genomic_DNA"/>
</dbReference>